<sequence length="904" mass="99475">MKTEKKKTLRGSILFTVVCVMALLIIFLTGTLALASAAGNRAHRSYSVSQANYTARAAIASFTEAMKRDERIVAAVQAVGSDPSVPALHPQVIINDKTLGEIGYIDSHGDWIKDHIEVTHVPNTGAYDYYDKKGDGSYGWYPVDTVKITATCKVGKERETVSAYVQKAPSSQTVTNGGGIQGLQEVGGNSFANGGLITGGLGVGIGDTVPGLHHFHNDTKVETTLTYVNASLCGGTSSFEIRVKKPDRATAEKPYSQTVIDGNLLMENNNFIKLDYEMTEDFTQKEVPYLFINGMLTQDQQSQLNLVTGNNAPFNVFIGTLNPKGPVNIQGDLYLMDKNPHDPHQDYTAEYMDSNGNRVPSKDVTGTKGVNYFGLPGQDAKLYAWATSVVQKEETQFGSMGGNIYCMGDLILCKATIHGDVRVEGDCVVEDVYDTVIDGDLVVHGNLTIKDEGKLTVKGDIYNGDGGGRTLKPGFSYHENEVYPDITVKDNYIFDNTPVPESEGEYYKTLITQEGEGIDDLTTIVNASQTKYKVDFDGKPLFERDEEGNFITDSEGRVVGITSESDHTYYDADKNEVEERDARGTYYSKEGDTKRYTEDEAFEGQAKYKTYAAYKKPAYPTKMQREYIWGEKDASGVLTVTHPETKIIKTLHEVREALNYDDEGNYKTDIYHTSVPDEFLPVSGDQDSLPYAYVNGARNDSNQLWSGGAITKSCIISNKENPTQQLTITEDIHIKPLSEMWVVIKNVNSNNHKIIVDRDATADGKVNFLIVGANNFFDNTSIITNEVRNNMPVKYDKEWGIEYYAAPNAKLKMQNQCMMVGTFKAPELVIGCTDQGPYTIQYEDEYGHTENKNPVILGSALVSQVSPAVNKFSVVNSGNGGVGNGGSSINTALGRFEIKYLMGV</sequence>
<organism evidence="1 2">
    <name type="scientific">Ruminococcus flavefaciens</name>
    <dbReference type="NCBI Taxonomy" id="1265"/>
    <lineage>
        <taxon>Bacteria</taxon>
        <taxon>Bacillati</taxon>
        <taxon>Bacillota</taxon>
        <taxon>Clostridia</taxon>
        <taxon>Eubacteriales</taxon>
        <taxon>Oscillospiraceae</taxon>
        <taxon>Ruminococcus</taxon>
    </lineage>
</organism>
<proteinExistence type="predicted"/>
<comment type="caution">
    <text evidence="1">The sequence shown here is derived from an EMBL/GenBank/DDBJ whole genome shotgun (WGS) entry which is preliminary data.</text>
</comment>
<evidence type="ECO:0000313" key="2">
    <source>
        <dbReference type="Proteomes" id="UP000245720"/>
    </source>
</evidence>
<dbReference type="Proteomes" id="UP000245720">
    <property type="component" value="Unassembled WGS sequence"/>
</dbReference>
<dbReference type="OrthoDB" id="1814770at2"/>
<dbReference type="EMBL" id="QGDI01000004">
    <property type="protein sequence ID" value="PWJ13633.1"/>
    <property type="molecule type" value="Genomic_DNA"/>
</dbReference>
<name>A0A315Y2F8_RUMFL</name>
<dbReference type="AlphaFoldDB" id="A0A315Y2F8"/>
<gene>
    <name evidence="1" type="ORF">IE37_01441</name>
</gene>
<reference evidence="1 2" key="1">
    <citation type="submission" date="2018-05" db="EMBL/GenBank/DDBJ databases">
        <title>The Hungate 1000. A catalogue of reference genomes from the rumen microbiome.</title>
        <authorList>
            <person name="Kelly W."/>
        </authorList>
    </citation>
    <scope>NUCLEOTIDE SEQUENCE [LARGE SCALE GENOMIC DNA]</scope>
    <source>
        <strain evidence="1 2">SAb67</strain>
    </source>
</reference>
<protein>
    <submittedName>
        <fullName evidence="1">Uncharacterized protein</fullName>
    </submittedName>
</protein>
<accession>A0A315Y2F8</accession>
<evidence type="ECO:0000313" key="1">
    <source>
        <dbReference type="EMBL" id="PWJ13633.1"/>
    </source>
</evidence>
<dbReference type="RefSeq" id="WP_109726228.1">
    <property type="nucleotide sequence ID" value="NZ_QGDI01000004.1"/>
</dbReference>